<reference evidence="2 3" key="1">
    <citation type="submission" date="2016-05" db="EMBL/GenBank/DDBJ databases">
        <title>Genome sequencing reveals origins of a unique bacterial endosymbiosis in the earliest lineages of terrestrial Fungi.</title>
        <authorList>
            <consortium name="DOE Joint Genome Institute"/>
            <person name="Uehling J."/>
            <person name="Gryganskyi A."/>
            <person name="Hameed K."/>
            <person name="Tschaplinski T."/>
            <person name="Misztal P."/>
            <person name="Wu S."/>
            <person name="Desiro A."/>
            <person name="Vande Pol N."/>
            <person name="Du Z.-Y."/>
            <person name="Zienkiewicz A."/>
            <person name="Zienkiewicz K."/>
            <person name="Morin E."/>
            <person name="Tisserant E."/>
            <person name="Splivallo R."/>
            <person name="Hainaut M."/>
            <person name="Henrissat B."/>
            <person name="Ohm R."/>
            <person name="Kuo A."/>
            <person name="Yan J."/>
            <person name="Lipzen A."/>
            <person name="Nolan M."/>
            <person name="Labutti K."/>
            <person name="Barry K."/>
            <person name="Goldstein A."/>
            <person name="Labbe J."/>
            <person name="Schadt C."/>
            <person name="Tuskan G."/>
            <person name="Grigoriev I."/>
            <person name="Martin F."/>
            <person name="Vilgalys R."/>
            <person name="Bonito G."/>
        </authorList>
    </citation>
    <scope>NUCLEOTIDE SEQUENCE [LARGE SCALE GENOMIC DNA]</scope>
    <source>
        <strain evidence="2 3">AG-77</strain>
    </source>
</reference>
<feature type="compositionally biased region" description="Basic residues" evidence="1">
    <location>
        <begin position="37"/>
        <end position="51"/>
    </location>
</feature>
<dbReference type="EMBL" id="KV442056">
    <property type="protein sequence ID" value="OAQ27544.1"/>
    <property type="molecule type" value="Genomic_DNA"/>
</dbReference>
<gene>
    <name evidence="2" type="ORF">K457DRAFT_624629</name>
</gene>
<evidence type="ECO:0000256" key="1">
    <source>
        <dbReference type="SAM" id="MobiDB-lite"/>
    </source>
</evidence>
<proteinExistence type="predicted"/>
<evidence type="ECO:0000313" key="2">
    <source>
        <dbReference type="EMBL" id="OAQ27544.1"/>
    </source>
</evidence>
<evidence type="ECO:0000313" key="3">
    <source>
        <dbReference type="Proteomes" id="UP000078512"/>
    </source>
</evidence>
<sequence>MINRIGHKRTRDKNNNSPPHPKITHFLFRDTGTATQKRPKGAQRSRAKGAQ</sequence>
<name>A0A197JTA3_9FUNG</name>
<dbReference type="Proteomes" id="UP000078512">
    <property type="component" value="Unassembled WGS sequence"/>
</dbReference>
<accession>A0A197JTA3</accession>
<keyword evidence="3" id="KW-1185">Reference proteome</keyword>
<feature type="compositionally biased region" description="Basic residues" evidence="1">
    <location>
        <begin position="1"/>
        <end position="11"/>
    </location>
</feature>
<feature type="region of interest" description="Disordered" evidence="1">
    <location>
        <begin position="1"/>
        <end position="51"/>
    </location>
</feature>
<protein>
    <submittedName>
        <fullName evidence="2">Uncharacterized protein</fullName>
    </submittedName>
</protein>
<organism evidence="2 3">
    <name type="scientific">Linnemannia elongata AG-77</name>
    <dbReference type="NCBI Taxonomy" id="1314771"/>
    <lineage>
        <taxon>Eukaryota</taxon>
        <taxon>Fungi</taxon>
        <taxon>Fungi incertae sedis</taxon>
        <taxon>Mucoromycota</taxon>
        <taxon>Mortierellomycotina</taxon>
        <taxon>Mortierellomycetes</taxon>
        <taxon>Mortierellales</taxon>
        <taxon>Mortierellaceae</taxon>
        <taxon>Linnemannia</taxon>
    </lineage>
</organism>
<dbReference type="AlphaFoldDB" id="A0A197JTA3"/>